<dbReference type="AlphaFoldDB" id="A0A822YBX9"/>
<dbReference type="Gene3D" id="3.40.50.2000">
    <property type="entry name" value="Glycogen Phosphorylase B"/>
    <property type="match status" value="2"/>
</dbReference>
<evidence type="ECO:0000256" key="1">
    <source>
        <dbReference type="ARBA" id="ARBA00009995"/>
    </source>
</evidence>
<proteinExistence type="inferred from homology"/>
<evidence type="ECO:0000313" key="2">
    <source>
        <dbReference type="EMBL" id="DAD29633.1"/>
    </source>
</evidence>
<dbReference type="EMBL" id="DUZY01000002">
    <property type="protein sequence ID" value="DAD29633.1"/>
    <property type="molecule type" value="Genomic_DNA"/>
</dbReference>
<comment type="similarity">
    <text evidence="1">Belongs to the UDP-glycosyltransferase family.</text>
</comment>
<dbReference type="SUPFAM" id="SSF53756">
    <property type="entry name" value="UDP-Glycosyltransferase/glycogen phosphorylase"/>
    <property type="match status" value="1"/>
</dbReference>
<dbReference type="Proteomes" id="UP000607653">
    <property type="component" value="Unassembled WGS sequence"/>
</dbReference>
<name>A0A822YBX9_NELNU</name>
<organism evidence="2 3">
    <name type="scientific">Nelumbo nucifera</name>
    <name type="common">Sacred lotus</name>
    <dbReference type="NCBI Taxonomy" id="4432"/>
    <lineage>
        <taxon>Eukaryota</taxon>
        <taxon>Viridiplantae</taxon>
        <taxon>Streptophyta</taxon>
        <taxon>Embryophyta</taxon>
        <taxon>Tracheophyta</taxon>
        <taxon>Spermatophyta</taxon>
        <taxon>Magnoliopsida</taxon>
        <taxon>Proteales</taxon>
        <taxon>Nelumbonaceae</taxon>
        <taxon>Nelumbo</taxon>
    </lineage>
</organism>
<dbReference type="PANTHER" id="PTHR48047:SF61">
    <property type="entry name" value="OS04G0273600 PROTEIN"/>
    <property type="match status" value="1"/>
</dbReference>
<gene>
    <name evidence="2" type="ORF">HUJ06_031101</name>
</gene>
<accession>A0A822YBX9</accession>
<keyword evidence="3" id="KW-1185">Reference proteome</keyword>
<sequence length="166" mass="19256">MVHRSIYNQKNFRLTPTSNGFLINTVEEMDKIGLDYFRRKTTRKVWPSGPTFSCFMNKPRVNQADDTIRNICVKWFEAHPVNSVLYVSFGSHSNISPSQVMELAKALEASGKFFIWVVRPPIGFDVNDEFRTEEWLPNGFEERMRKSNQWLLIRRCMGASIGNSVT</sequence>
<dbReference type="PANTHER" id="PTHR48047">
    <property type="entry name" value="GLYCOSYLTRANSFERASE"/>
    <property type="match status" value="1"/>
</dbReference>
<evidence type="ECO:0000313" key="3">
    <source>
        <dbReference type="Proteomes" id="UP000607653"/>
    </source>
</evidence>
<comment type="caution">
    <text evidence="2">The sequence shown here is derived from an EMBL/GenBank/DDBJ whole genome shotgun (WGS) entry which is preliminary data.</text>
</comment>
<reference evidence="2 3" key="1">
    <citation type="journal article" date="2020" name="Mol. Biol. Evol.">
        <title>Distinct Expression and Methylation Patterns for Genes with Different Fates following a Single Whole-Genome Duplication in Flowering Plants.</title>
        <authorList>
            <person name="Shi T."/>
            <person name="Rahmani R.S."/>
            <person name="Gugger P.F."/>
            <person name="Wang M."/>
            <person name="Li H."/>
            <person name="Zhang Y."/>
            <person name="Li Z."/>
            <person name="Wang Q."/>
            <person name="Van de Peer Y."/>
            <person name="Marchal K."/>
            <person name="Chen J."/>
        </authorList>
    </citation>
    <scope>NUCLEOTIDE SEQUENCE [LARGE SCALE GENOMIC DNA]</scope>
    <source>
        <tissue evidence="2">Leaf</tissue>
    </source>
</reference>
<protein>
    <submittedName>
        <fullName evidence="2">Uncharacterized protein</fullName>
    </submittedName>
</protein>